<organism evidence="1 2">
    <name type="scientific">Nephila pilipes</name>
    <name type="common">Giant wood spider</name>
    <name type="synonym">Nephila maculata</name>
    <dbReference type="NCBI Taxonomy" id="299642"/>
    <lineage>
        <taxon>Eukaryota</taxon>
        <taxon>Metazoa</taxon>
        <taxon>Ecdysozoa</taxon>
        <taxon>Arthropoda</taxon>
        <taxon>Chelicerata</taxon>
        <taxon>Arachnida</taxon>
        <taxon>Araneae</taxon>
        <taxon>Araneomorphae</taxon>
        <taxon>Entelegynae</taxon>
        <taxon>Araneoidea</taxon>
        <taxon>Nephilidae</taxon>
        <taxon>Nephila</taxon>
    </lineage>
</organism>
<sequence>MLAGRGVDSFNEPWPCRASTAHCQVRFLLRKIIQLGISRTEVKMISGMSISSNSAKMNSEDLYGDIQDIGGILTGDRCHTTRQSFPFESQAPLVVIRDTL</sequence>
<dbReference type="AlphaFoldDB" id="A0A8X6PUE3"/>
<dbReference type="EMBL" id="BMAW01072615">
    <property type="protein sequence ID" value="GFT83814.1"/>
    <property type="molecule type" value="Genomic_DNA"/>
</dbReference>
<name>A0A8X6PUE3_NEPPI</name>
<dbReference type="Proteomes" id="UP000887013">
    <property type="component" value="Unassembled WGS sequence"/>
</dbReference>
<proteinExistence type="predicted"/>
<accession>A0A8X6PUE3</accession>
<gene>
    <name evidence="1" type="ORF">NPIL_598991</name>
</gene>
<protein>
    <submittedName>
        <fullName evidence="1">Uncharacterized protein</fullName>
    </submittedName>
</protein>
<evidence type="ECO:0000313" key="1">
    <source>
        <dbReference type="EMBL" id="GFT83814.1"/>
    </source>
</evidence>
<comment type="caution">
    <text evidence="1">The sequence shown here is derived from an EMBL/GenBank/DDBJ whole genome shotgun (WGS) entry which is preliminary data.</text>
</comment>
<reference evidence="1" key="1">
    <citation type="submission" date="2020-08" db="EMBL/GenBank/DDBJ databases">
        <title>Multicomponent nature underlies the extraordinary mechanical properties of spider dragline silk.</title>
        <authorList>
            <person name="Kono N."/>
            <person name="Nakamura H."/>
            <person name="Mori M."/>
            <person name="Yoshida Y."/>
            <person name="Ohtoshi R."/>
            <person name="Malay A.D."/>
            <person name="Moran D.A.P."/>
            <person name="Tomita M."/>
            <person name="Numata K."/>
            <person name="Arakawa K."/>
        </authorList>
    </citation>
    <scope>NUCLEOTIDE SEQUENCE</scope>
</reference>
<keyword evidence="2" id="KW-1185">Reference proteome</keyword>
<evidence type="ECO:0000313" key="2">
    <source>
        <dbReference type="Proteomes" id="UP000887013"/>
    </source>
</evidence>